<dbReference type="Proteomes" id="UP000199691">
    <property type="component" value="Unassembled WGS sequence"/>
</dbReference>
<reference evidence="3" key="1">
    <citation type="submission" date="2016-10" db="EMBL/GenBank/DDBJ databases">
        <authorList>
            <person name="Varghese N."/>
            <person name="Submissions S."/>
        </authorList>
    </citation>
    <scope>NUCLEOTIDE SEQUENCE [LARGE SCALE GENOMIC DNA]</scope>
    <source>
        <strain evidence="3">CGMCC 4.6609</strain>
    </source>
</reference>
<dbReference type="InterPro" id="IPR050471">
    <property type="entry name" value="AB_hydrolase"/>
</dbReference>
<evidence type="ECO:0000259" key="1">
    <source>
        <dbReference type="Pfam" id="PF00561"/>
    </source>
</evidence>
<dbReference type="EMBL" id="FNIX01000021">
    <property type="protein sequence ID" value="SDP93124.1"/>
    <property type="molecule type" value="Genomic_DNA"/>
</dbReference>
<evidence type="ECO:0000313" key="2">
    <source>
        <dbReference type="EMBL" id="SDP93124.1"/>
    </source>
</evidence>
<evidence type="ECO:0000313" key="3">
    <source>
        <dbReference type="Proteomes" id="UP000199691"/>
    </source>
</evidence>
<name>A0A1H0WR02_9PSEU</name>
<dbReference type="Gene3D" id="3.40.50.1820">
    <property type="entry name" value="alpha/beta hydrolase"/>
    <property type="match status" value="1"/>
</dbReference>
<accession>A0A1H0WR02</accession>
<dbReference type="STRING" id="641025.SAMN05421507_121106"/>
<sequence>MIAHHTLTGPEDAPVLVLGNALGTTTELWNDFSLPFRLLRFDHRGHGGSAPVPGPCEIEDLARDVVELLDHLGMRQVYYCGVSLGGMVGMWLAAHTDRISRLALVSTTPWLPDKKRLDDRIALLRSRGMEPAADAIVERWFTPGCAPDVVARFRAGLLEVDLPSYLACAEAVRRMDLRPDLSKIDVPTVVIAAAQDHATPTELVRHTAEELPDSELYVVGDAAHLAVVEAPRTISVILDDHFGNDRAWCRSTSRALPNRR</sequence>
<dbReference type="SUPFAM" id="SSF53474">
    <property type="entry name" value="alpha/beta-Hydrolases"/>
    <property type="match status" value="1"/>
</dbReference>
<dbReference type="GO" id="GO:0003824">
    <property type="term" value="F:catalytic activity"/>
    <property type="evidence" value="ECO:0007669"/>
    <property type="project" value="UniProtKB-ARBA"/>
</dbReference>
<dbReference type="Pfam" id="PF00561">
    <property type="entry name" value="Abhydrolase_1"/>
    <property type="match status" value="1"/>
</dbReference>
<dbReference type="PANTHER" id="PTHR43433:SF5">
    <property type="entry name" value="AB HYDROLASE-1 DOMAIN-CONTAINING PROTEIN"/>
    <property type="match status" value="1"/>
</dbReference>
<proteinExistence type="predicted"/>
<dbReference type="InterPro" id="IPR000073">
    <property type="entry name" value="AB_hydrolase_1"/>
</dbReference>
<dbReference type="AlphaFoldDB" id="A0A1H0WR02"/>
<feature type="domain" description="AB hydrolase-1" evidence="1">
    <location>
        <begin position="36"/>
        <end position="117"/>
    </location>
</feature>
<protein>
    <submittedName>
        <fullName evidence="2">3-oxoadipate enol-lactonase</fullName>
    </submittedName>
</protein>
<keyword evidence="3" id="KW-1185">Reference proteome</keyword>
<gene>
    <name evidence="2" type="ORF">SAMN05421507_121106</name>
</gene>
<dbReference type="PANTHER" id="PTHR43433">
    <property type="entry name" value="HYDROLASE, ALPHA/BETA FOLD FAMILY PROTEIN"/>
    <property type="match status" value="1"/>
</dbReference>
<dbReference type="RefSeq" id="WP_090103804.1">
    <property type="nucleotide sequence ID" value="NZ_FNIX01000021.1"/>
</dbReference>
<dbReference type="InterPro" id="IPR029058">
    <property type="entry name" value="AB_hydrolase_fold"/>
</dbReference>
<dbReference type="OrthoDB" id="3396704at2"/>
<organism evidence="2 3">
    <name type="scientific">Lentzea jiangxiensis</name>
    <dbReference type="NCBI Taxonomy" id="641025"/>
    <lineage>
        <taxon>Bacteria</taxon>
        <taxon>Bacillati</taxon>
        <taxon>Actinomycetota</taxon>
        <taxon>Actinomycetes</taxon>
        <taxon>Pseudonocardiales</taxon>
        <taxon>Pseudonocardiaceae</taxon>
        <taxon>Lentzea</taxon>
    </lineage>
</organism>